<evidence type="ECO:0000256" key="7">
    <source>
        <dbReference type="ARBA" id="ARBA00022898"/>
    </source>
</evidence>
<evidence type="ECO:0000256" key="1">
    <source>
        <dbReference type="ARBA" id="ARBA00001933"/>
    </source>
</evidence>
<dbReference type="STRING" id="1802061.A3A93_04410"/>
<dbReference type="EC" id="4.2.1.20" evidence="11"/>
<dbReference type="InterPro" id="IPR001926">
    <property type="entry name" value="TrpB-like_PALP"/>
</dbReference>
<comment type="function">
    <text evidence="11">The beta subunit is responsible for the synthesis of L-tryptophan from indole and L-serine.</text>
</comment>
<dbReference type="FunFam" id="3.40.50.1100:FF:000004">
    <property type="entry name" value="Tryptophan synthase beta chain"/>
    <property type="match status" value="1"/>
</dbReference>
<dbReference type="InterPro" id="IPR006654">
    <property type="entry name" value="Trp_synth_beta"/>
</dbReference>
<evidence type="ECO:0000313" key="14">
    <source>
        <dbReference type="Proteomes" id="UP000177141"/>
    </source>
</evidence>
<dbReference type="CDD" id="cd06446">
    <property type="entry name" value="Trp-synth_B"/>
    <property type="match status" value="1"/>
</dbReference>
<evidence type="ECO:0000256" key="4">
    <source>
        <dbReference type="ARBA" id="ARBA00011270"/>
    </source>
</evidence>
<evidence type="ECO:0000313" key="13">
    <source>
        <dbReference type="EMBL" id="OGK48015.1"/>
    </source>
</evidence>
<accession>A0A1F7IXF3</accession>
<dbReference type="AlphaFoldDB" id="A0A1F7IXF3"/>
<keyword evidence="7 11" id="KW-0663">Pyridoxal phosphate</keyword>
<name>A0A1F7IXF3_9BACT</name>
<evidence type="ECO:0000256" key="5">
    <source>
        <dbReference type="ARBA" id="ARBA00022605"/>
    </source>
</evidence>
<keyword evidence="5 11" id="KW-0028">Amino-acid biosynthesis</keyword>
<dbReference type="Proteomes" id="UP000177141">
    <property type="component" value="Unassembled WGS sequence"/>
</dbReference>
<feature type="domain" description="Tryptophan synthase beta chain-like PALP" evidence="12">
    <location>
        <begin position="62"/>
        <end position="387"/>
    </location>
</feature>
<dbReference type="SUPFAM" id="SSF53686">
    <property type="entry name" value="Tryptophan synthase beta subunit-like PLP-dependent enzymes"/>
    <property type="match status" value="1"/>
</dbReference>
<dbReference type="PANTHER" id="PTHR48077">
    <property type="entry name" value="TRYPTOPHAN SYNTHASE-RELATED"/>
    <property type="match status" value="1"/>
</dbReference>
<dbReference type="UniPathway" id="UPA00035">
    <property type="reaction ID" value="UER00044"/>
</dbReference>
<dbReference type="HAMAP" id="MF_00133">
    <property type="entry name" value="Trp_synth_beta"/>
    <property type="match status" value="1"/>
</dbReference>
<evidence type="ECO:0000256" key="3">
    <source>
        <dbReference type="ARBA" id="ARBA00009982"/>
    </source>
</evidence>
<evidence type="ECO:0000256" key="6">
    <source>
        <dbReference type="ARBA" id="ARBA00022822"/>
    </source>
</evidence>
<gene>
    <name evidence="11" type="primary">trpB</name>
    <name evidence="13" type="ORF">A3A93_04410</name>
</gene>
<dbReference type="PIRSF" id="PIRSF001413">
    <property type="entry name" value="Trp_syn_beta"/>
    <property type="match status" value="1"/>
</dbReference>
<evidence type="ECO:0000259" key="12">
    <source>
        <dbReference type="Pfam" id="PF00291"/>
    </source>
</evidence>
<protein>
    <recommendedName>
        <fullName evidence="11">Tryptophan synthase beta chain</fullName>
        <ecNumber evidence="11">4.2.1.20</ecNumber>
    </recommendedName>
</protein>
<reference evidence="13 14" key="1">
    <citation type="journal article" date="2016" name="Nat. Commun.">
        <title>Thousands of microbial genomes shed light on interconnected biogeochemical processes in an aquifer system.</title>
        <authorList>
            <person name="Anantharaman K."/>
            <person name="Brown C.T."/>
            <person name="Hug L.A."/>
            <person name="Sharon I."/>
            <person name="Castelle C.J."/>
            <person name="Probst A.J."/>
            <person name="Thomas B.C."/>
            <person name="Singh A."/>
            <person name="Wilkins M.J."/>
            <person name="Karaoz U."/>
            <person name="Brodie E.L."/>
            <person name="Williams K.H."/>
            <person name="Hubbard S.S."/>
            <person name="Banfield J.F."/>
        </authorList>
    </citation>
    <scope>NUCLEOTIDE SEQUENCE [LARGE SCALE GENOMIC DNA]</scope>
</reference>
<dbReference type="GO" id="GO:0004834">
    <property type="term" value="F:tryptophan synthase activity"/>
    <property type="evidence" value="ECO:0007669"/>
    <property type="project" value="UniProtKB-UniRule"/>
</dbReference>
<dbReference type="Gene3D" id="3.40.50.1100">
    <property type="match status" value="2"/>
</dbReference>
<comment type="pathway">
    <text evidence="2 11">Amino-acid biosynthesis; L-tryptophan biosynthesis; L-tryptophan from chorismate: step 5/5.</text>
</comment>
<comment type="subunit">
    <text evidence="4 11">Tetramer of two alpha and two beta chains.</text>
</comment>
<sequence length="417" mass="46088">MFFSYKTKFDADESGHFGSFGGRYAPEMLIPTLVELENAYNKAKKDPAFEKEFFYLLKHYSGRPTPLYFAENLTKKFQGAKIYLKNEGLNLTGAHKITHCIGQALLAKKMGKKRLIAETGAGQHGVATATVAARFGFECVVYMGEEDVKRQRPNVFWMQQLGAKVISVTHGTKTLKDAVNAALKDWITNVKTSHYLLGSTVGPHPFPSINRDFQSIVGYEVKKQIKELEGRLPDYLVACTGGGSNSMGLFYRFLQDKSVKAIGVEAGGKGVHKYGGHAARFSGGKVGVVQGYKSYFLQDNYGNLIKTHSISAGLDYAGVGPQLAYLHEKKRVSFVSVTDKEVIKAYKLLVKTEGIIPALESAHAVAYAVKLAPTLPKDKIIVVNISGRGDKDIFIVAEALKDREWFEFLKDKVTNHK</sequence>
<evidence type="ECO:0000256" key="8">
    <source>
        <dbReference type="ARBA" id="ARBA00023141"/>
    </source>
</evidence>
<dbReference type="GO" id="GO:0005737">
    <property type="term" value="C:cytoplasm"/>
    <property type="evidence" value="ECO:0007669"/>
    <property type="project" value="TreeGrafter"/>
</dbReference>
<keyword evidence="9 11" id="KW-0456">Lyase</keyword>
<evidence type="ECO:0000256" key="11">
    <source>
        <dbReference type="HAMAP-Rule" id="MF_00133"/>
    </source>
</evidence>
<comment type="similarity">
    <text evidence="3 11">Belongs to the TrpB family.</text>
</comment>
<dbReference type="InterPro" id="IPR036052">
    <property type="entry name" value="TrpB-like_PALP_sf"/>
</dbReference>
<comment type="cofactor">
    <cofactor evidence="1 11">
        <name>pyridoxal 5'-phosphate</name>
        <dbReference type="ChEBI" id="CHEBI:597326"/>
    </cofactor>
</comment>
<dbReference type="Pfam" id="PF00291">
    <property type="entry name" value="PALP"/>
    <property type="match status" value="1"/>
</dbReference>
<comment type="catalytic activity">
    <reaction evidence="10 11">
        <text>(1S,2R)-1-C-(indol-3-yl)glycerol 3-phosphate + L-serine = D-glyceraldehyde 3-phosphate + L-tryptophan + H2O</text>
        <dbReference type="Rhea" id="RHEA:10532"/>
        <dbReference type="ChEBI" id="CHEBI:15377"/>
        <dbReference type="ChEBI" id="CHEBI:33384"/>
        <dbReference type="ChEBI" id="CHEBI:57912"/>
        <dbReference type="ChEBI" id="CHEBI:58866"/>
        <dbReference type="ChEBI" id="CHEBI:59776"/>
        <dbReference type="EC" id="4.2.1.20"/>
    </reaction>
</comment>
<evidence type="ECO:0000256" key="9">
    <source>
        <dbReference type="ARBA" id="ARBA00023239"/>
    </source>
</evidence>
<comment type="caution">
    <text evidence="13">The sequence shown here is derived from an EMBL/GenBank/DDBJ whole genome shotgun (WGS) entry which is preliminary data.</text>
</comment>
<dbReference type="NCBIfam" id="TIGR00263">
    <property type="entry name" value="trpB"/>
    <property type="match status" value="1"/>
</dbReference>
<organism evidence="13 14">
    <name type="scientific">Candidatus Roizmanbacteria bacterium RIFCSPLOWO2_01_FULL_38_12</name>
    <dbReference type="NCBI Taxonomy" id="1802061"/>
    <lineage>
        <taxon>Bacteria</taxon>
        <taxon>Candidatus Roizmaniibacteriota</taxon>
    </lineage>
</organism>
<dbReference type="PANTHER" id="PTHR48077:SF3">
    <property type="entry name" value="TRYPTOPHAN SYNTHASE"/>
    <property type="match status" value="1"/>
</dbReference>
<dbReference type="InterPro" id="IPR023026">
    <property type="entry name" value="Trp_synth_beta/beta-like"/>
</dbReference>
<keyword evidence="6 11" id="KW-0822">Tryptophan biosynthesis</keyword>
<proteinExistence type="inferred from homology"/>
<keyword evidence="8 11" id="KW-0057">Aromatic amino acid biosynthesis</keyword>
<dbReference type="EMBL" id="MGAL01000024">
    <property type="protein sequence ID" value="OGK48015.1"/>
    <property type="molecule type" value="Genomic_DNA"/>
</dbReference>
<evidence type="ECO:0000256" key="10">
    <source>
        <dbReference type="ARBA" id="ARBA00049047"/>
    </source>
</evidence>
<dbReference type="FunFam" id="3.40.50.1100:FF:000001">
    <property type="entry name" value="Tryptophan synthase beta chain"/>
    <property type="match status" value="1"/>
</dbReference>
<evidence type="ECO:0000256" key="2">
    <source>
        <dbReference type="ARBA" id="ARBA00004733"/>
    </source>
</evidence>
<feature type="modified residue" description="N6-(pyridoxal phosphate)lysine" evidence="11">
    <location>
        <position position="96"/>
    </location>
</feature>